<dbReference type="EMBL" id="BLIY01000024">
    <property type="protein sequence ID" value="GFE55679.1"/>
    <property type="molecule type" value="Genomic_DNA"/>
</dbReference>
<evidence type="ECO:0000256" key="2">
    <source>
        <dbReference type="SAM" id="SignalP"/>
    </source>
</evidence>
<feature type="region of interest" description="Disordered" evidence="1">
    <location>
        <begin position="57"/>
        <end position="109"/>
    </location>
</feature>
<accession>A0A9W5WW91</accession>
<name>A0A9W5WW91_BABOV</name>
<dbReference type="Proteomes" id="UP001057455">
    <property type="component" value="Unassembled WGS sequence"/>
</dbReference>
<dbReference type="AlphaFoldDB" id="A0A9W5WW91"/>
<reference evidence="3" key="1">
    <citation type="submission" date="2019-12" db="EMBL/GenBank/DDBJ databases">
        <title>Genome sequence of Babesia ovis.</title>
        <authorList>
            <person name="Yamagishi J."/>
            <person name="Sevinc F."/>
            <person name="Xuan X."/>
        </authorList>
    </citation>
    <scope>NUCLEOTIDE SEQUENCE</scope>
    <source>
        <strain evidence="3">Selcuk</strain>
    </source>
</reference>
<dbReference type="OrthoDB" id="360766at2759"/>
<feature type="chain" id="PRO_5040952246" evidence="2">
    <location>
        <begin position="24"/>
        <end position="682"/>
    </location>
</feature>
<comment type="caution">
    <text evidence="3">The sequence shown here is derived from an EMBL/GenBank/DDBJ whole genome shotgun (WGS) entry which is preliminary data.</text>
</comment>
<evidence type="ECO:0000313" key="4">
    <source>
        <dbReference type="Proteomes" id="UP001057455"/>
    </source>
</evidence>
<feature type="signal peptide" evidence="2">
    <location>
        <begin position="1"/>
        <end position="23"/>
    </location>
</feature>
<gene>
    <name evidence="3" type="ORF">BaOVIS_030830</name>
</gene>
<sequence length="682" mass="77902">MNTYVIFLAVGLTLCSLENQVSGFSSSCKSFDKTLSFISHSGPKWSGIGGYRAFHLGSARKGKRRSARRRSKNSAQKRKSTLRRPNQTKKSQRHSDRDTKQENTTPKRNKLLEEFGIDLGSIGQDIYDWLWPKENPVSRKKTRARQEYLKKGGYLPRTKPVVTDIPCDSVQCSNVGDCNQYLYRYLLHNYAQETIADIYRRIAFHMRLSPRILAREVAALLGKFGINMLQPEDEDYGKSIQPDILCLRRVKAKIYALLGRKLLKYHLLFLLRYIRLGIPPEIRDRYISDILTRANISQACDKLCSDDTASQPILPKDRKFSVKQDEPLNLTYPERVDFDDQGYPYSMEPFSQVDIGSSPSGLVHPQVFERLNERSKCKLVYIYAALHPQSTLQIIKNIATCAGYKCERDLLLGFCLGSKFGSRGAKSFVARLKEERISDKYLSKAAQLATGGQDNISVLDALTILRDVPSVSGLMKRHIDSGRPVMPIRTARMIFKRIRNNIDLQPRDMVLWDVMRQAIATKVPNAPMRLYKQVRMEVFAADTYMSPYLSICLKNRGIDASGIKELSSTQGESAREMDYDTRRHTAKRIRQQIRRLWIDLAHSSKSEMERIGLDIIDAMATAAGYGGLNNIIVLVKMLSKLPDDKNERRCRQPGPDFEHSPKLEIKDFKYKNLQDYGDTPTV</sequence>
<keyword evidence="2" id="KW-0732">Signal</keyword>
<organism evidence="3 4">
    <name type="scientific">Babesia ovis</name>
    <dbReference type="NCBI Taxonomy" id="5869"/>
    <lineage>
        <taxon>Eukaryota</taxon>
        <taxon>Sar</taxon>
        <taxon>Alveolata</taxon>
        <taxon>Apicomplexa</taxon>
        <taxon>Aconoidasida</taxon>
        <taxon>Piroplasmida</taxon>
        <taxon>Babesiidae</taxon>
        <taxon>Babesia</taxon>
    </lineage>
</organism>
<evidence type="ECO:0000313" key="3">
    <source>
        <dbReference type="EMBL" id="GFE55679.1"/>
    </source>
</evidence>
<feature type="compositionally biased region" description="Basic residues" evidence="1">
    <location>
        <begin position="58"/>
        <end position="92"/>
    </location>
</feature>
<protein>
    <submittedName>
        <fullName evidence="3">Uncharacterized protein</fullName>
    </submittedName>
</protein>
<keyword evidence="4" id="KW-1185">Reference proteome</keyword>
<evidence type="ECO:0000256" key="1">
    <source>
        <dbReference type="SAM" id="MobiDB-lite"/>
    </source>
</evidence>
<proteinExistence type="predicted"/>